<evidence type="ECO:0000313" key="8">
    <source>
        <dbReference type="EMBL" id="MBB6472858.1"/>
    </source>
</evidence>
<accession>A0A7X0IF69</accession>
<evidence type="ECO:0000259" key="7">
    <source>
        <dbReference type="PROSITE" id="PS51194"/>
    </source>
</evidence>
<dbReference type="InterPro" id="IPR014001">
    <property type="entry name" value="Helicase_ATP-bd"/>
</dbReference>
<dbReference type="GO" id="GO:0003676">
    <property type="term" value="F:nucleic acid binding"/>
    <property type="evidence" value="ECO:0007669"/>
    <property type="project" value="InterPro"/>
</dbReference>
<dbReference type="PANTHER" id="PTHR47961">
    <property type="entry name" value="DNA POLYMERASE THETA, PUTATIVE (AFU_ORTHOLOGUE AFUA_1G05260)-RELATED"/>
    <property type="match status" value="1"/>
</dbReference>
<dbReference type="InterPro" id="IPR011545">
    <property type="entry name" value="DEAD/DEAH_box_helicase_dom"/>
</dbReference>
<dbReference type="SMART" id="SM00490">
    <property type="entry name" value="HELICc"/>
    <property type="match status" value="1"/>
</dbReference>
<name>A0A7X0IF69_9ACTN</name>
<dbReference type="PROSITE" id="PS51192">
    <property type="entry name" value="HELICASE_ATP_BIND_1"/>
    <property type="match status" value="1"/>
</dbReference>
<dbReference type="InterPro" id="IPR001650">
    <property type="entry name" value="Helicase_C-like"/>
</dbReference>
<feature type="domain" description="Helicase C-terminal" evidence="7">
    <location>
        <begin position="410"/>
        <end position="585"/>
    </location>
</feature>
<dbReference type="AlphaFoldDB" id="A0A7X0IF69"/>
<dbReference type="InterPro" id="IPR027417">
    <property type="entry name" value="P-loop_NTPase"/>
</dbReference>
<organism evidence="8 9">
    <name type="scientific">Sphaerisporangium rubeum</name>
    <dbReference type="NCBI Taxonomy" id="321317"/>
    <lineage>
        <taxon>Bacteria</taxon>
        <taxon>Bacillati</taxon>
        <taxon>Actinomycetota</taxon>
        <taxon>Actinomycetes</taxon>
        <taxon>Streptosporangiales</taxon>
        <taxon>Streptosporangiaceae</taxon>
        <taxon>Sphaerisporangium</taxon>
    </lineage>
</organism>
<dbReference type="SMART" id="SM00487">
    <property type="entry name" value="DEXDc"/>
    <property type="match status" value="1"/>
</dbReference>
<feature type="domain" description="Helicase ATP-binding" evidence="6">
    <location>
        <begin position="203"/>
        <end position="372"/>
    </location>
</feature>
<dbReference type="EMBL" id="JACHIU010000001">
    <property type="protein sequence ID" value="MBB6472858.1"/>
    <property type="molecule type" value="Genomic_DNA"/>
</dbReference>
<dbReference type="SUPFAM" id="SSF46785">
    <property type="entry name" value="Winged helix' DNA-binding domain"/>
    <property type="match status" value="1"/>
</dbReference>
<gene>
    <name evidence="8" type="ORF">BJ992_002289</name>
</gene>
<dbReference type="InterPro" id="IPR050474">
    <property type="entry name" value="Hel308_SKI2-like"/>
</dbReference>
<evidence type="ECO:0000256" key="4">
    <source>
        <dbReference type="ARBA" id="ARBA00022840"/>
    </source>
</evidence>
<keyword evidence="2 8" id="KW-0378">Hydrolase</keyword>
<dbReference type="InterPro" id="IPR036390">
    <property type="entry name" value="WH_DNA-bd_sf"/>
</dbReference>
<dbReference type="PROSITE" id="PS51194">
    <property type="entry name" value="HELICASE_CTER"/>
    <property type="match status" value="1"/>
</dbReference>
<evidence type="ECO:0000256" key="1">
    <source>
        <dbReference type="ARBA" id="ARBA00022741"/>
    </source>
</evidence>
<keyword evidence="4" id="KW-0067">ATP-binding</keyword>
<keyword evidence="3 8" id="KW-0347">Helicase</keyword>
<comment type="caution">
    <text evidence="8">The sequence shown here is derived from an EMBL/GenBank/DDBJ whole genome shotgun (WGS) entry which is preliminary data.</text>
</comment>
<evidence type="ECO:0000259" key="6">
    <source>
        <dbReference type="PROSITE" id="PS51192"/>
    </source>
</evidence>
<dbReference type="GO" id="GO:0004386">
    <property type="term" value="F:helicase activity"/>
    <property type="evidence" value="ECO:0007669"/>
    <property type="project" value="UniProtKB-KW"/>
</dbReference>
<evidence type="ECO:0000313" key="9">
    <source>
        <dbReference type="Proteomes" id="UP000555564"/>
    </source>
</evidence>
<proteinExistence type="predicted"/>
<evidence type="ECO:0000256" key="2">
    <source>
        <dbReference type="ARBA" id="ARBA00022801"/>
    </source>
</evidence>
<dbReference type="Pfam" id="PF00271">
    <property type="entry name" value="Helicase_C"/>
    <property type="match status" value="1"/>
</dbReference>
<keyword evidence="9" id="KW-1185">Reference proteome</keyword>
<dbReference type="Proteomes" id="UP000555564">
    <property type="component" value="Unassembled WGS sequence"/>
</dbReference>
<dbReference type="Gene3D" id="1.10.3380.30">
    <property type="match status" value="1"/>
</dbReference>
<keyword evidence="1" id="KW-0547">Nucleotide-binding</keyword>
<sequence length="965" mass="104783">MGHDETDVAGAPAREVKLGQLLGLMSYVSPDRDPVAGRDAASGPGEGPQVESRPLYWCKTTNPFWTIPEVPYGTDVRVLMPEAPDFDRLWTLLTGSGISCRRVGYWVEDEIISTVGPDGRTGPLWATTTLTVPGARRATWRARTPGHTARDARDAFQMVWDAHGEAVQEHRPVHVPAAGLVPELWLDYLPFDTLNPAQVQAVPAVLNSDGHLVITAPTGAGKTVVGMLAVLRTILGEGRKAAWLVPQRSLTDELDRELESWRGKGLRVERLSGEHIIDLEKIRAADLWVATTEKFESICRTSSLQAALGEVGCLVVDEVHLLGSPGRGPLLEALLARVRGADSRVRIVGLSATVSNAEEIAGWLAGRLITTTWRPTRLTWQLPCVPAYRDHLNRRDRRKDDEVRTRAAVALTLRVTDAGGSVLVFCGSKHNVRTTALALAAARGVHTRDIKADSDDIDSIHKVCAKASIGLHYKGWEFRREAETRFRAHDFDILVATTTVAAGVNLPARAVVVRDTQVGLDKLDVATALQMFGRAGRVGAGELEGWAYLIADETEHAGWQRALVDGYTVGSRIHATLPDHVLAEVVQGNITSVEQAEHWWRRTLCQYQGDDDTEPVVEAVDFLTDHGYLTQTARPDGSVQVTVTDLGLVTARLMVGTEVGADIRDVLNELAVPSDPGTAEDILIRVVATLVPELAFAPVADNLRSAVSTVVEAGGRRDRMPRTITPRLGIADSVRPGDLAQAALMLAAHSPHSFTHGHRMVGGLPSSTIFPILDQAPRYFAWLAAQGHLAAIHPWIAIVAADIERRVRWRRLGPRRGAGRLLWMCEEMATPAETEEYVPVLWRSATGAGVTDPDWPGSRPPRYCRLGPEEYAGLLRARTTGCELTRKAGEVRADAVAGVLVTWTGRATASTVVNGGASVPFPSLSPGEPDDPGAGAAIFTKRGDYKALGWLDRYHGMAHWSSEDS</sequence>
<dbReference type="GO" id="GO:0005524">
    <property type="term" value="F:ATP binding"/>
    <property type="evidence" value="ECO:0007669"/>
    <property type="project" value="UniProtKB-KW"/>
</dbReference>
<reference evidence="8 9" key="1">
    <citation type="submission" date="2020-08" db="EMBL/GenBank/DDBJ databases">
        <title>Sequencing the genomes of 1000 actinobacteria strains.</title>
        <authorList>
            <person name="Klenk H.-P."/>
        </authorList>
    </citation>
    <scope>NUCLEOTIDE SEQUENCE [LARGE SCALE GENOMIC DNA]</scope>
    <source>
        <strain evidence="8 9">DSM 44936</strain>
    </source>
</reference>
<dbReference type="EC" id="3.6.4.-" evidence="8"/>
<evidence type="ECO:0000256" key="5">
    <source>
        <dbReference type="SAM" id="MobiDB-lite"/>
    </source>
</evidence>
<dbReference type="Gene3D" id="3.40.50.300">
    <property type="entry name" value="P-loop containing nucleotide triphosphate hydrolases"/>
    <property type="match status" value="2"/>
</dbReference>
<protein>
    <submittedName>
        <fullName evidence="8">Helicase</fullName>
        <ecNumber evidence="8">3.6.4.-</ecNumber>
    </submittedName>
</protein>
<dbReference type="RefSeq" id="WP_221474768.1">
    <property type="nucleotide sequence ID" value="NZ_BAAALO010000001.1"/>
</dbReference>
<dbReference type="PANTHER" id="PTHR47961:SF6">
    <property type="entry name" value="DNA-DIRECTED DNA POLYMERASE"/>
    <property type="match status" value="1"/>
</dbReference>
<feature type="region of interest" description="Disordered" evidence="5">
    <location>
        <begin position="33"/>
        <end position="52"/>
    </location>
</feature>
<dbReference type="GO" id="GO:0016787">
    <property type="term" value="F:hydrolase activity"/>
    <property type="evidence" value="ECO:0007669"/>
    <property type="project" value="UniProtKB-KW"/>
</dbReference>
<dbReference type="SUPFAM" id="SSF52540">
    <property type="entry name" value="P-loop containing nucleoside triphosphate hydrolases"/>
    <property type="match status" value="1"/>
</dbReference>
<dbReference type="Pfam" id="PF00270">
    <property type="entry name" value="DEAD"/>
    <property type="match status" value="1"/>
</dbReference>
<evidence type="ECO:0000256" key="3">
    <source>
        <dbReference type="ARBA" id="ARBA00022806"/>
    </source>
</evidence>